<dbReference type="SMART" id="SM00867">
    <property type="entry name" value="YceI"/>
    <property type="match status" value="1"/>
</dbReference>
<keyword evidence="1" id="KW-0732">Signal</keyword>
<dbReference type="RefSeq" id="WP_370565572.1">
    <property type="nucleotide sequence ID" value="NZ_JBFWIB010000019.1"/>
</dbReference>
<evidence type="ECO:0000256" key="1">
    <source>
        <dbReference type="SAM" id="SignalP"/>
    </source>
</evidence>
<feature type="signal peptide" evidence="1">
    <location>
        <begin position="1"/>
        <end position="24"/>
    </location>
</feature>
<dbReference type="Pfam" id="PF04264">
    <property type="entry name" value="YceI"/>
    <property type="match status" value="1"/>
</dbReference>
<dbReference type="PANTHER" id="PTHR34406:SF1">
    <property type="entry name" value="PROTEIN YCEI"/>
    <property type="match status" value="1"/>
</dbReference>
<evidence type="ECO:0000259" key="2">
    <source>
        <dbReference type="SMART" id="SM00867"/>
    </source>
</evidence>
<comment type="caution">
    <text evidence="3">The sequence shown here is derived from an EMBL/GenBank/DDBJ whole genome shotgun (WGS) entry which is preliminary data.</text>
</comment>
<feature type="domain" description="Lipid/polyisoprenoid-binding YceI-like" evidence="2">
    <location>
        <begin position="28"/>
        <end position="192"/>
    </location>
</feature>
<name>A0ABV4HXW6_9GAMM</name>
<organism evidence="3 4">
    <name type="scientific">Luteimonas salinilitoris</name>
    <dbReference type="NCBI Taxonomy" id="3237697"/>
    <lineage>
        <taxon>Bacteria</taxon>
        <taxon>Pseudomonadati</taxon>
        <taxon>Pseudomonadota</taxon>
        <taxon>Gammaproteobacteria</taxon>
        <taxon>Lysobacterales</taxon>
        <taxon>Lysobacteraceae</taxon>
        <taxon>Luteimonas</taxon>
    </lineage>
</organism>
<gene>
    <name evidence="3" type="ORF">AB6713_16545</name>
</gene>
<evidence type="ECO:0000313" key="4">
    <source>
        <dbReference type="Proteomes" id="UP001566331"/>
    </source>
</evidence>
<feature type="chain" id="PRO_5046004420" evidence="1">
    <location>
        <begin position="25"/>
        <end position="200"/>
    </location>
</feature>
<dbReference type="PANTHER" id="PTHR34406">
    <property type="entry name" value="PROTEIN YCEI"/>
    <property type="match status" value="1"/>
</dbReference>
<keyword evidence="4" id="KW-1185">Reference proteome</keyword>
<dbReference type="InterPro" id="IPR007372">
    <property type="entry name" value="Lipid/polyisoprenoid-bd_YceI"/>
</dbReference>
<reference evidence="3 4" key="1">
    <citation type="submission" date="2024-07" db="EMBL/GenBank/DDBJ databases">
        <title>Luteimonas salilacus sp. nov., isolated from the shore soil of Salt Lake in Tibet of China.</title>
        <authorList>
            <person name="Zhang X."/>
            <person name="Li A."/>
        </authorList>
    </citation>
    <scope>NUCLEOTIDE SEQUENCE [LARGE SCALE GENOMIC DNA]</scope>
    <source>
        <strain evidence="3 4">B3-2-R+30</strain>
    </source>
</reference>
<protein>
    <submittedName>
        <fullName evidence="3">YceI family protein</fullName>
    </submittedName>
</protein>
<dbReference type="InterPro" id="IPR036761">
    <property type="entry name" value="TTHA0802/YceI-like_sf"/>
</dbReference>
<sequence>MKIVPFKHALLAAALSLAAASAVAAPVTYEIDPNHTDVVAQWSHFGYSNPIAHFGDADGAIVYDADDVSASSVEVTLPLSGLDSHVEKFDQHLRSDDFFDAANHPEATFRSTAVESAGEGKLKVTGDLTIKGISKPVVLDATLNEAGPHPMTKREAIGFDATTTIKRSDFDLGMYAPNVSDEVQLRITTEAIVPAAEASE</sequence>
<proteinExistence type="predicted"/>
<dbReference type="EMBL" id="JBFWIC010000029">
    <property type="protein sequence ID" value="MEZ0476210.1"/>
    <property type="molecule type" value="Genomic_DNA"/>
</dbReference>
<accession>A0ABV4HXW6</accession>
<dbReference type="Gene3D" id="2.40.128.110">
    <property type="entry name" value="Lipid/polyisoprenoid-binding, YceI-like"/>
    <property type="match status" value="1"/>
</dbReference>
<evidence type="ECO:0000313" key="3">
    <source>
        <dbReference type="EMBL" id="MEZ0476210.1"/>
    </source>
</evidence>
<dbReference type="Proteomes" id="UP001566331">
    <property type="component" value="Unassembled WGS sequence"/>
</dbReference>
<dbReference type="SUPFAM" id="SSF101874">
    <property type="entry name" value="YceI-like"/>
    <property type="match status" value="1"/>
</dbReference>